<dbReference type="CDD" id="cd01650">
    <property type="entry name" value="RT_nLTR_like"/>
    <property type="match status" value="1"/>
</dbReference>
<evidence type="ECO:0008006" key="6">
    <source>
        <dbReference type="Google" id="ProtNLM"/>
    </source>
</evidence>
<feature type="domain" description="RNase H type-1" evidence="3">
    <location>
        <begin position="1325"/>
        <end position="1471"/>
    </location>
</feature>
<dbReference type="Proteomes" id="UP001213000">
    <property type="component" value="Unassembled WGS sequence"/>
</dbReference>
<feature type="region of interest" description="Disordered" evidence="1">
    <location>
        <begin position="1"/>
        <end position="58"/>
    </location>
</feature>
<dbReference type="Gene3D" id="3.60.10.10">
    <property type="entry name" value="Endonuclease/exonuclease/phosphatase"/>
    <property type="match status" value="1"/>
</dbReference>
<name>A0AAD5VNQ5_9AGAR</name>
<dbReference type="PANTHER" id="PTHR33481:SF1">
    <property type="entry name" value="ENDONUCLEASE_EXONUCLEASE_PHOSPHATASE DOMAIN-CONTAINING PROTEIN-RELATED"/>
    <property type="match status" value="1"/>
</dbReference>
<dbReference type="GO" id="GO:0004523">
    <property type="term" value="F:RNA-DNA hybrid ribonuclease activity"/>
    <property type="evidence" value="ECO:0007669"/>
    <property type="project" value="InterPro"/>
</dbReference>
<dbReference type="InterPro" id="IPR036691">
    <property type="entry name" value="Endo/exonu/phosph_ase_sf"/>
</dbReference>
<feature type="compositionally biased region" description="Basic and acidic residues" evidence="1">
    <location>
        <begin position="1248"/>
        <end position="1260"/>
    </location>
</feature>
<dbReference type="CDD" id="cd09276">
    <property type="entry name" value="Rnase_HI_RT_non_LTR"/>
    <property type="match status" value="1"/>
</dbReference>
<dbReference type="InterPro" id="IPR012337">
    <property type="entry name" value="RNaseH-like_sf"/>
</dbReference>
<evidence type="ECO:0000256" key="1">
    <source>
        <dbReference type="SAM" id="MobiDB-lite"/>
    </source>
</evidence>
<feature type="domain" description="Reverse transcriptase" evidence="2">
    <location>
        <begin position="818"/>
        <end position="1113"/>
    </location>
</feature>
<feature type="region of interest" description="Disordered" evidence="1">
    <location>
        <begin position="266"/>
        <end position="360"/>
    </location>
</feature>
<keyword evidence="5" id="KW-1185">Reference proteome</keyword>
<protein>
    <recommendedName>
        <fullName evidence="6">Reverse transcriptase</fullName>
    </recommendedName>
</protein>
<dbReference type="SUPFAM" id="SSF56672">
    <property type="entry name" value="DNA/RNA polymerases"/>
    <property type="match status" value="1"/>
</dbReference>
<feature type="compositionally biased region" description="Polar residues" evidence="1">
    <location>
        <begin position="304"/>
        <end position="314"/>
    </location>
</feature>
<sequence>MHAPPTAKSYASAAKTPPNKPTPSTPSAQTTPPQRNPNKPHDPSRLIVVFDPGHHDKPKEDNFTIVNDINRHLQANGAPEHLTVTAVKWNRQGNCVVVTRSDQTAADILPYTNGIANVIIQGATGIVREDKRWYKIEINNVRTGSKDGNGEGVYTSQFIHDRLAYTNPEYRNIADHIVLKPRWVRPESETKRQAFSSVVFAVDSEDVHQAFLKHKSLSVFGELVKTRAWSDRPPLIQCNRCWEYGHRMTRCQAMSARCRLCGAEHTEDHHAGPSPNGDMEVDQEGSNSNPPPPTSCIHCVRAGRQNTTHPSNWTRCPERKLRIGNNLSDKPDQPKQASEWTQVGPKKPRTSKGKAAEAPATAVMQDAATRIVPPTPRAQNEPPWTQIAPDGRKGPLGHSAWTPILPKPTTKHDDPQPRVMAYFRPRLGLEVALRSDIVQDTDLQVLSVSYPDKPSTTIVNLYNDKTRDRDGVIPEGETVETVDWLTMNGFRLLNTPGEPTFLGHQRDASTSVLDLTFANGPATQHLIPSEWAINPDLAYDSDHFAIQWVLFENIDPVDNNSGVKYNIKDTEKKDWIAAFNESLLMNYAPILTIMNERADVTTDDLERAASALTTAINQANEKAAKVRKPSPHAKPWWNEELAQTAALIRNLRNSQLIHLEEHGSRDPTIDAEIKRARNFFKRQVRHAKSTWANEVLEEITSEEVWSVRKWTTGYRNYPMPAISRGSDCPPAVSHQDKCDVLRETLYQEPPPLPEPVQVDLNTRNPDEIPFVDITSNEVREAIISSSAGTAPGPSQINYTMIKWAWSSAPTEITILLRRCLKMGFHPAQWRRAVAVALCKPNKPDYSQPRAYRLITLLECMGKVLEKVVAKRLTYLVGRYSLISGAQFGGRANSSTVDAALTFIHDVHWAWSQSLVTSVLTFDMKGYFDFVNHNRLLAELKNRRIPLEYVKWTASFLSNREAAICIDGVRGETKPVKNGIPQGSPVSPILATFYSAGLLDMFENPDTAIQIPDNLKHDKPTCVSILMYVDDGKLVVSSRSIDTNNRLLAQAYQVVDQWLWKAGLAPDQDKCELMHYTRRKKCGDPATHIELTERDGTVSKVLVTPTVRWLGIHFDRKLQFTEHVKRMTAKAEAAIGCISMLANTVRGMSHKHLRILYKTCVLPIMTYASAVWWTGKACHAKHLRLVQNRALRLICAAFKTTLVNALEVEGSIPPIHLHLDYLNRKAGIRLNKLSVSSPVIQRLPPAWSDAHEPETDSHPGTEHPTQLNKIASLTAPHHERIFPFLLPPWRKTSADYADRFIINAETGPKEEAAAIHLQRFAELRDNPEHIVIYSDGSQRSIKKRFRWVGAAAVGFYGGDEVFHRKIGLGGKAEVYDAELTGMAMGLKAAISKANENPEIRHIHIYADNVSAIGTIHDPKPRQGQLLALSFYNDMHKWLDAHPENQLSIEWCPGHTDIPGNDRADALAKEAISLASSSDPTTTYNLRRAREIVTTSWRRIWKDAGSQPTLYRGPRVADAYNVSRPSVPADPLDAPPPYIGREAPTFGTEQTRGGYQTRPSA</sequence>
<accession>A0AAD5VNQ5</accession>
<dbReference type="PROSITE" id="PS50878">
    <property type="entry name" value="RT_POL"/>
    <property type="match status" value="1"/>
</dbReference>
<evidence type="ECO:0000259" key="3">
    <source>
        <dbReference type="PROSITE" id="PS50879"/>
    </source>
</evidence>
<evidence type="ECO:0000313" key="4">
    <source>
        <dbReference type="EMBL" id="KAJ3562483.1"/>
    </source>
</evidence>
<evidence type="ECO:0000313" key="5">
    <source>
        <dbReference type="Proteomes" id="UP001213000"/>
    </source>
</evidence>
<dbReference type="InterPro" id="IPR043502">
    <property type="entry name" value="DNA/RNA_pol_sf"/>
</dbReference>
<dbReference type="InterPro" id="IPR002156">
    <property type="entry name" value="RNaseH_domain"/>
</dbReference>
<dbReference type="GO" id="GO:0003676">
    <property type="term" value="F:nucleic acid binding"/>
    <property type="evidence" value="ECO:0007669"/>
    <property type="project" value="InterPro"/>
</dbReference>
<feature type="compositionally biased region" description="Polar residues" evidence="1">
    <location>
        <begin position="1545"/>
        <end position="1559"/>
    </location>
</feature>
<proteinExistence type="predicted"/>
<dbReference type="Pfam" id="PF00078">
    <property type="entry name" value="RVT_1"/>
    <property type="match status" value="1"/>
</dbReference>
<evidence type="ECO:0000259" key="2">
    <source>
        <dbReference type="PROSITE" id="PS50878"/>
    </source>
</evidence>
<dbReference type="PANTHER" id="PTHR33481">
    <property type="entry name" value="REVERSE TRANSCRIPTASE"/>
    <property type="match status" value="1"/>
</dbReference>
<comment type="caution">
    <text evidence="4">The sequence shown here is derived from an EMBL/GenBank/DDBJ whole genome shotgun (WGS) entry which is preliminary data.</text>
</comment>
<dbReference type="InterPro" id="IPR036397">
    <property type="entry name" value="RNaseH_sf"/>
</dbReference>
<dbReference type="InterPro" id="IPR000477">
    <property type="entry name" value="RT_dom"/>
</dbReference>
<dbReference type="EMBL" id="JANIEX010000863">
    <property type="protein sequence ID" value="KAJ3562483.1"/>
    <property type="molecule type" value="Genomic_DNA"/>
</dbReference>
<feature type="region of interest" description="Disordered" evidence="1">
    <location>
        <begin position="1245"/>
        <end position="1264"/>
    </location>
</feature>
<dbReference type="Pfam" id="PF00075">
    <property type="entry name" value="RNase_H"/>
    <property type="match status" value="1"/>
</dbReference>
<gene>
    <name evidence="4" type="ORF">NP233_g9541</name>
</gene>
<dbReference type="SUPFAM" id="SSF53098">
    <property type="entry name" value="Ribonuclease H-like"/>
    <property type="match status" value="1"/>
</dbReference>
<dbReference type="PROSITE" id="PS50879">
    <property type="entry name" value="RNASE_H_1"/>
    <property type="match status" value="1"/>
</dbReference>
<feature type="region of interest" description="Disordered" evidence="1">
    <location>
        <begin position="1519"/>
        <end position="1559"/>
    </location>
</feature>
<organism evidence="4 5">
    <name type="scientific">Leucocoprinus birnbaumii</name>
    <dbReference type="NCBI Taxonomy" id="56174"/>
    <lineage>
        <taxon>Eukaryota</taxon>
        <taxon>Fungi</taxon>
        <taxon>Dikarya</taxon>
        <taxon>Basidiomycota</taxon>
        <taxon>Agaricomycotina</taxon>
        <taxon>Agaricomycetes</taxon>
        <taxon>Agaricomycetidae</taxon>
        <taxon>Agaricales</taxon>
        <taxon>Agaricineae</taxon>
        <taxon>Agaricaceae</taxon>
        <taxon>Leucocoprinus</taxon>
    </lineage>
</organism>
<reference evidence="4" key="1">
    <citation type="submission" date="2022-07" db="EMBL/GenBank/DDBJ databases">
        <title>Genome Sequence of Leucocoprinus birnbaumii.</title>
        <authorList>
            <person name="Buettner E."/>
        </authorList>
    </citation>
    <scope>NUCLEOTIDE SEQUENCE</scope>
    <source>
        <strain evidence="4">VT141</strain>
    </source>
</reference>
<dbReference type="SUPFAM" id="SSF56219">
    <property type="entry name" value="DNase I-like"/>
    <property type="match status" value="1"/>
</dbReference>
<dbReference type="Gene3D" id="3.30.420.10">
    <property type="entry name" value="Ribonuclease H-like superfamily/Ribonuclease H"/>
    <property type="match status" value="1"/>
</dbReference>